<dbReference type="Proteomes" id="UP000789759">
    <property type="component" value="Unassembled WGS sequence"/>
</dbReference>
<reference evidence="1" key="1">
    <citation type="submission" date="2021-06" db="EMBL/GenBank/DDBJ databases">
        <authorList>
            <person name="Kallberg Y."/>
            <person name="Tangrot J."/>
            <person name="Rosling A."/>
        </authorList>
    </citation>
    <scope>NUCLEOTIDE SEQUENCE</scope>
    <source>
        <strain evidence="1">FL966</strain>
    </source>
</reference>
<organism evidence="1 2">
    <name type="scientific">Cetraspora pellucida</name>
    <dbReference type="NCBI Taxonomy" id="1433469"/>
    <lineage>
        <taxon>Eukaryota</taxon>
        <taxon>Fungi</taxon>
        <taxon>Fungi incertae sedis</taxon>
        <taxon>Mucoromycota</taxon>
        <taxon>Glomeromycotina</taxon>
        <taxon>Glomeromycetes</taxon>
        <taxon>Diversisporales</taxon>
        <taxon>Gigasporaceae</taxon>
        <taxon>Cetraspora</taxon>
    </lineage>
</organism>
<accession>A0A9N9PHX3</accession>
<name>A0A9N9PHX3_9GLOM</name>
<sequence>QINQYLASSMQQTNTHLQMLSMGTTTSTGDQNAIPSRRLTVQLLVFSDKDGENVLTWLLQVNLLFKARKVQADESHQLFASWESFAARIKDTFQLPHHQQML</sequence>
<gene>
    <name evidence="1" type="ORF">CPELLU_LOCUS19800</name>
</gene>
<dbReference type="EMBL" id="CAJVQA010051402">
    <property type="protein sequence ID" value="CAG8822219.1"/>
    <property type="molecule type" value="Genomic_DNA"/>
</dbReference>
<dbReference type="AlphaFoldDB" id="A0A9N9PHX3"/>
<evidence type="ECO:0000313" key="2">
    <source>
        <dbReference type="Proteomes" id="UP000789759"/>
    </source>
</evidence>
<keyword evidence="2" id="KW-1185">Reference proteome</keyword>
<comment type="caution">
    <text evidence="1">The sequence shown here is derived from an EMBL/GenBank/DDBJ whole genome shotgun (WGS) entry which is preliminary data.</text>
</comment>
<dbReference type="OrthoDB" id="2439367at2759"/>
<evidence type="ECO:0000313" key="1">
    <source>
        <dbReference type="EMBL" id="CAG8822219.1"/>
    </source>
</evidence>
<protein>
    <submittedName>
        <fullName evidence="1">24488_t:CDS:1</fullName>
    </submittedName>
</protein>
<feature type="non-terminal residue" evidence="1">
    <location>
        <position position="102"/>
    </location>
</feature>
<proteinExistence type="predicted"/>